<gene>
    <name evidence="3" type="ORF">JIV24_18660</name>
</gene>
<dbReference type="Pfam" id="PF03572">
    <property type="entry name" value="Peptidase_S41"/>
    <property type="match status" value="1"/>
</dbReference>
<evidence type="ECO:0000313" key="4">
    <source>
        <dbReference type="Proteomes" id="UP000605676"/>
    </source>
</evidence>
<evidence type="ECO:0000256" key="1">
    <source>
        <dbReference type="SAM" id="SignalP"/>
    </source>
</evidence>
<keyword evidence="4" id="KW-1185">Reference proteome</keyword>
<dbReference type="EMBL" id="JAENRR010000064">
    <property type="protein sequence ID" value="MBK3519376.1"/>
    <property type="molecule type" value="Genomic_DNA"/>
</dbReference>
<name>A0ABS1HP01_9BACT</name>
<sequence length="337" mass="39203">MKLSLKIRNTLIALLIFSNQLVAQTTYDHKLLEVIADIEKNYAGFSNKVDNQRVPYEFFKADLINQSINNTTQLRAHVDRYLQFFNDGHLYSFNFNISNFEHQLNKHRKELYQFKVVNDNTCYLKIGSFSNKINVDSLLATAYDAMSQHKNLIIDIRNNGGGGDSSFDKLLPIIATNDMFVRNIDLLATPDNWKHMKDITKMEEWNPLYENQFVSAPWIKCKEEYLKLYKYKATNEFPKNVAVLMNRKTGSAAEQFVLCAKQSFKVKTFGENTSGSFDYSNCRHFEVIKDSLYISAPTTRVKTLPDNKIDPNGMSPDFYLRPENQIEQVLEYIQKWE</sequence>
<organism evidence="3 4">
    <name type="scientific">Carboxylicivirga marina</name>
    <dbReference type="NCBI Taxonomy" id="2800988"/>
    <lineage>
        <taxon>Bacteria</taxon>
        <taxon>Pseudomonadati</taxon>
        <taxon>Bacteroidota</taxon>
        <taxon>Bacteroidia</taxon>
        <taxon>Marinilabiliales</taxon>
        <taxon>Marinilabiliaceae</taxon>
        <taxon>Carboxylicivirga</taxon>
    </lineage>
</organism>
<feature type="signal peptide" evidence="1">
    <location>
        <begin position="1"/>
        <end position="23"/>
    </location>
</feature>
<proteinExistence type="predicted"/>
<comment type="caution">
    <text evidence="3">The sequence shown here is derived from an EMBL/GenBank/DDBJ whole genome shotgun (WGS) entry which is preliminary data.</text>
</comment>
<feature type="domain" description="Tail specific protease" evidence="2">
    <location>
        <begin position="121"/>
        <end position="319"/>
    </location>
</feature>
<dbReference type="PANTHER" id="PTHR11261:SF3">
    <property type="entry name" value="RETINOL-BINDING PROTEIN 3"/>
    <property type="match status" value="1"/>
</dbReference>
<evidence type="ECO:0000259" key="2">
    <source>
        <dbReference type="Pfam" id="PF03572"/>
    </source>
</evidence>
<evidence type="ECO:0000313" key="3">
    <source>
        <dbReference type="EMBL" id="MBK3519376.1"/>
    </source>
</evidence>
<dbReference type="RefSeq" id="WP_200466595.1">
    <property type="nucleotide sequence ID" value="NZ_JAENRR010000064.1"/>
</dbReference>
<dbReference type="InterPro" id="IPR005151">
    <property type="entry name" value="Tail-specific_protease"/>
</dbReference>
<dbReference type="Proteomes" id="UP000605676">
    <property type="component" value="Unassembled WGS sequence"/>
</dbReference>
<keyword evidence="1" id="KW-0732">Signal</keyword>
<dbReference type="SUPFAM" id="SSF52096">
    <property type="entry name" value="ClpP/crotonase"/>
    <property type="match status" value="1"/>
</dbReference>
<reference evidence="3 4" key="1">
    <citation type="submission" date="2021-01" db="EMBL/GenBank/DDBJ databases">
        <title>Carboxyliciviraga sp.nov., isolated from coastal sediments.</title>
        <authorList>
            <person name="Lu D."/>
            <person name="Zhang T."/>
        </authorList>
    </citation>
    <scope>NUCLEOTIDE SEQUENCE [LARGE SCALE GENOMIC DNA]</scope>
    <source>
        <strain evidence="3 4">N1Y132</strain>
    </source>
</reference>
<accession>A0ABS1HP01</accession>
<dbReference type="PANTHER" id="PTHR11261">
    <property type="entry name" value="INTERPHOTORECEPTOR RETINOID-BINDING PROTEIN"/>
    <property type="match status" value="1"/>
</dbReference>
<feature type="chain" id="PRO_5047486110" description="Tail specific protease domain-containing protein" evidence="1">
    <location>
        <begin position="24"/>
        <end position="337"/>
    </location>
</feature>
<dbReference type="Gene3D" id="3.90.226.10">
    <property type="entry name" value="2-enoyl-CoA Hydratase, Chain A, domain 1"/>
    <property type="match status" value="1"/>
</dbReference>
<dbReference type="InterPro" id="IPR029045">
    <property type="entry name" value="ClpP/crotonase-like_dom_sf"/>
</dbReference>
<protein>
    <recommendedName>
        <fullName evidence="2">Tail specific protease domain-containing protein</fullName>
    </recommendedName>
</protein>